<evidence type="ECO:0000256" key="1">
    <source>
        <dbReference type="SAM" id="Phobius"/>
    </source>
</evidence>
<dbReference type="EMBL" id="VSIX01000045">
    <property type="protein sequence ID" value="TYB31215.1"/>
    <property type="molecule type" value="Genomic_DNA"/>
</dbReference>
<feature type="transmembrane region" description="Helical" evidence="1">
    <location>
        <begin position="61"/>
        <end position="83"/>
    </location>
</feature>
<keyword evidence="3" id="KW-1185">Reference proteome</keyword>
<dbReference type="AlphaFoldDB" id="A0A5D0MH55"/>
<accession>A0A5D0MH55</accession>
<keyword evidence="1" id="KW-0812">Transmembrane</keyword>
<dbReference type="Proteomes" id="UP000324143">
    <property type="component" value="Unassembled WGS sequence"/>
</dbReference>
<keyword evidence="1" id="KW-1133">Transmembrane helix</keyword>
<organism evidence="2 3">
    <name type="scientific">Candidatus Mcinerneyibacterium aminivorans</name>
    <dbReference type="NCBI Taxonomy" id="2703815"/>
    <lineage>
        <taxon>Bacteria</taxon>
        <taxon>Candidatus Macinerneyibacteriota</taxon>
        <taxon>Candidatus Mcinerneyibacteria</taxon>
        <taxon>Candidatus Mcinerneyibacteriales</taxon>
        <taxon>Candidatus Mcinerneyibacteriaceae</taxon>
        <taxon>Candidatus Mcinerneyibacterium</taxon>
    </lineage>
</organism>
<comment type="caution">
    <text evidence="2">The sequence shown here is derived from an EMBL/GenBank/DDBJ whole genome shotgun (WGS) entry which is preliminary data.</text>
</comment>
<gene>
    <name evidence="2" type="ORF">FXF47_05120</name>
</gene>
<feature type="transmembrane region" description="Helical" evidence="1">
    <location>
        <begin position="35"/>
        <end position="55"/>
    </location>
</feature>
<feature type="transmembrane region" description="Helical" evidence="1">
    <location>
        <begin position="6"/>
        <end position="23"/>
    </location>
</feature>
<protein>
    <submittedName>
        <fullName evidence="2">Uncharacterized protein</fullName>
    </submittedName>
</protein>
<evidence type="ECO:0000313" key="2">
    <source>
        <dbReference type="EMBL" id="TYB31215.1"/>
    </source>
</evidence>
<name>A0A5D0MH55_9BACT</name>
<proteinExistence type="predicted"/>
<keyword evidence="1" id="KW-0472">Membrane</keyword>
<reference evidence="2" key="1">
    <citation type="submission" date="2019-08" db="EMBL/GenBank/DDBJ databases">
        <title>Genomic characterization of a novel candidate phylum (ARYD3) from a high temperature, high salinity tertiary oil reservoir in north central Oklahoma, USA.</title>
        <authorList>
            <person name="Youssef N.H."/>
            <person name="Yadav A."/>
            <person name="Elshahed M.S."/>
        </authorList>
    </citation>
    <scope>NUCLEOTIDE SEQUENCE [LARGE SCALE GENOMIC DNA]</scope>
    <source>
        <strain evidence="2">ARYD3</strain>
    </source>
</reference>
<sequence length="87" mass="10263">MGLKIVLFAVVYFISFYLVLRALEEETRKKIQTLIIYLGAFLFGTNIIIDIGWSLQNKLKIYYLIPIILFFVVFYGIIVFISYKRRG</sequence>
<evidence type="ECO:0000313" key="3">
    <source>
        <dbReference type="Proteomes" id="UP000324143"/>
    </source>
</evidence>